<dbReference type="AlphaFoldDB" id="A0A9N9HFS0"/>
<feature type="non-terminal residue" evidence="1">
    <location>
        <position position="164"/>
    </location>
</feature>
<dbReference type="EMBL" id="CAJVPZ010016939">
    <property type="protein sequence ID" value="CAG8677158.1"/>
    <property type="molecule type" value="Genomic_DNA"/>
</dbReference>
<dbReference type="OrthoDB" id="2430997at2759"/>
<reference evidence="1" key="1">
    <citation type="submission" date="2021-06" db="EMBL/GenBank/DDBJ databases">
        <authorList>
            <person name="Kallberg Y."/>
            <person name="Tangrot J."/>
            <person name="Rosling A."/>
        </authorList>
    </citation>
    <scope>NUCLEOTIDE SEQUENCE</scope>
    <source>
        <strain evidence="1">IN212</strain>
    </source>
</reference>
<proteinExistence type="predicted"/>
<sequence length="164" mass="18461">YNNIQPNQNVESEQSIEFEQTIKSEQSIKSEYSLNQNTEQNQLIESHQHQAIELNYDIELNQIVEVLPNDLYHLGCTTGIINKCYSANELELIGSQEFIELEDIPTISVGVHEAALAQSASTIIDIRSNCHTKCDQNHCKCKKAGIVCKSNCHPSNNCCVNHDE</sequence>
<accession>A0A9N9HFS0</accession>
<name>A0A9N9HFS0_9GLOM</name>
<organism evidence="1 2">
    <name type="scientific">Racocetra fulgida</name>
    <dbReference type="NCBI Taxonomy" id="60492"/>
    <lineage>
        <taxon>Eukaryota</taxon>
        <taxon>Fungi</taxon>
        <taxon>Fungi incertae sedis</taxon>
        <taxon>Mucoromycota</taxon>
        <taxon>Glomeromycotina</taxon>
        <taxon>Glomeromycetes</taxon>
        <taxon>Diversisporales</taxon>
        <taxon>Gigasporaceae</taxon>
        <taxon>Racocetra</taxon>
    </lineage>
</organism>
<evidence type="ECO:0000313" key="2">
    <source>
        <dbReference type="Proteomes" id="UP000789396"/>
    </source>
</evidence>
<evidence type="ECO:0000313" key="1">
    <source>
        <dbReference type="EMBL" id="CAG8677158.1"/>
    </source>
</evidence>
<gene>
    <name evidence="1" type="ORF">RFULGI_LOCUS9462</name>
</gene>
<protein>
    <submittedName>
        <fullName evidence="1">8465_t:CDS:1</fullName>
    </submittedName>
</protein>
<keyword evidence="2" id="KW-1185">Reference proteome</keyword>
<comment type="caution">
    <text evidence="1">The sequence shown here is derived from an EMBL/GenBank/DDBJ whole genome shotgun (WGS) entry which is preliminary data.</text>
</comment>
<dbReference type="Proteomes" id="UP000789396">
    <property type="component" value="Unassembled WGS sequence"/>
</dbReference>